<proteinExistence type="predicted"/>
<gene>
    <name evidence="1" type="ORF">S12H4_45496</name>
</gene>
<organism evidence="1">
    <name type="scientific">marine sediment metagenome</name>
    <dbReference type="NCBI Taxonomy" id="412755"/>
    <lineage>
        <taxon>unclassified sequences</taxon>
        <taxon>metagenomes</taxon>
        <taxon>ecological metagenomes</taxon>
    </lineage>
</organism>
<dbReference type="GO" id="GO:0006259">
    <property type="term" value="P:DNA metabolic process"/>
    <property type="evidence" value="ECO:0007669"/>
    <property type="project" value="InterPro"/>
</dbReference>
<name>X1TWC0_9ZZZZ</name>
<dbReference type="InterPro" id="IPR018330">
    <property type="entry name" value="RecT_fam"/>
</dbReference>
<sequence length="240" mass="26607">MVQEHGEEKTSALAKLPMTGALTEPQAMHILKLVYPDVPEDQIVRTAILCRDFGLHPLMKEVYIIGFKNKKTGKTDFSTVLGIGATRKMAADKKGAYSFLDISPRAASEEEIVKQYGQNSEEARNNLISICKLKGEKGNEAVGFGLWPKDDTPHGTNKGNTKRNMANIRSERQAVDRLPGEAIPLRELEVIDEAYTEVPDIGKVATKTGEIIEAVAEEVKDTPKEHWCEEHNCAFELKTS</sequence>
<feature type="non-terminal residue" evidence="1">
    <location>
        <position position="240"/>
    </location>
</feature>
<reference evidence="1" key="1">
    <citation type="journal article" date="2014" name="Front. Microbiol.">
        <title>High frequency of phylogenetically diverse reductive dehalogenase-homologous genes in deep subseafloor sedimentary metagenomes.</title>
        <authorList>
            <person name="Kawai M."/>
            <person name="Futagami T."/>
            <person name="Toyoda A."/>
            <person name="Takaki Y."/>
            <person name="Nishi S."/>
            <person name="Hori S."/>
            <person name="Arai W."/>
            <person name="Tsubouchi T."/>
            <person name="Morono Y."/>
            <person name="Uchiyama I."/>
            <person name="Ito T."/>
            <person name="Fujiyama A."/>
            <person name="Inagaki F."/>
            <person name="Takami H."/>
        </authorList>
    </citation>
    <scope>NUCLEOTIDE SEQUENCE</scope>
    <source>
        <strain evidence="1">Expedition CK06-06</strain>
    </source>
</reference>
<evidence type="ECO:0000313" key="1">
    <source>
        <dbReference type="EMBL" id="GAJ09628.1"/>
    </source>
</evidence>
<dbReference type="GO" id="GO:0003677">
    <property type="term" value="F:DNA binding"/>
    <property type="evidence" value="ECO:0007669"/>
    <property type="project" value="InterPro"/>
</dbReference>
<dbReference type="Pfam" id="PF03837">
    <property type="entry name" value="RecT"/>
    <property type="match status" value="1"/>
</dbReference>
<protein>
    <submittedName>
        <fullName evidence="1">Uncharacterized protein</fullName>
    </submittedName>
</protein>
<dbReference type="EMBL" id="BARW01028135">
    <property type="protein sequence ID" value="GAJ09628.1"/>
    <property type="molecule type" value="Genomic_DNA"/>
</dbReference>
<accession>X1TWC0</accession>
<comment type="caution">
    <text evidence="1">The sequence shown here is derived from an EMBL/GenBank/DDBJ whole genome shotgun (WGS) entry which is preliminary data.</text>
</comment>
<dbReference type="AlphaFoldDB" id="X1TWC0"/>